<keyword evidence="1" id="KW-1133">Transmembrane helix</keyword>
<sequence length="181" mass="20496">MIYEFLIPVVTIAFLKKGSLQRLSETEIRKPWMIISGLLLQLVVMFLYHRVSFINQSFAFWVVVSYLMLIYGCWCNRHIPGIKLFIFGTLLNFFVIIANGGRMPVSLDALEWAGLSSYIPAVVEGVTKHQPLTEFTLLPYLADVIPLRPPFVFSSMVVSPGDIAVTLGISWFIYKGMVKTV</sequence>
<evidence type="ECO:0000313" key="2">
    <source>
        <dbReference type="EMBL" id="AYO29298.1"/>
    </source>
</evidence>
<feature type="transmembrane region" description="Helical" evidence="1">
    <location>
        <begin position="151"/>
        <end position="174"/>
    </location>
</feature>
<dbReference type="EMBL" id="CP033169">
    <property type="protein sequence ID" value="AYO29298.1"/>
    <property type="molecule type" value="Genomic_DNA"/>
</dbReference>
<organism evidence="2 3">
    <name type="scientific">Biomaibacter acetigenes</name>
    <dbReference type="NCBI Taxonomy" id="2316383"/>
    <lineage>
        <taxon>Bacteria</taxon>
        <taxon>Bacillati</taxon>
        <taxon>Bacillota</taxon>
        <taxon>Clostridia</taxon>
        <taxon>Thermosediminibacterales</taxon>
        <taxon>Tepidanaerobacteraceae</taxon>
        <taxon>Biomaibacter</taxon>
    </lineage>
</organism>
<protein>
    <recommendedName>
        <fullName evidence="4">DUF5317 domain-containing protein</fullName>
    </recommendedName>
</protein>
<dbReference type="KEGG" id="bacg:D2962_00580"/>
<dbReference type="AlphaFoldDB" id="A0A3G2R2D5"/>
<dbReference type="RefSeq" id="WP_122013795.1">
    <property type="nucleotide sequence ID" value="NZ_CP033169.1"/>
</dbReference>
<gene>
    <name evidence="2" type="ORF">D2962_00580</name>
</gene>
<reference evidence="2 3" key="1">
    <citation type="submission" date="2018-10" db="EMBL/GenBank/DDBJ databases">
        <authorList>
            <person name="Zhang X."/>
        </authorList>
    </citation>
    <scope>NUCLEOTIDE SEQUENCE [LARGE SCALE GENOMIC DNA]</scope>
    <source>
        <strain evidence="2 3">SK-G1</strain>
    </source>
</reference>
<proteinExistence type="predicted"/>
<evidence type="ECO:0000256" key="1">
    <source>
        <dbReference type="SAM" id="Phobius"/>
    </source>
</evidence>
<dbReference type="Pfam" id="PF17248">
    <property type="entry name" value="DUF5317"/>
    <property type="match status" value="1"/>
</dbReference>
<evidence type="ECO:0008006" key="4">
    <source>
        <dbReference type="Google" id="ProtNLM"/>
    </source>
</evidence>
<feature type="transmembrane region" description="Helical" evidence="1">
    <location>
        <begin position="57"/>
        <end position="74"/>
    </location>
</feature>
<feature type="transmembrane region" description="Helical" evidence="1">
    <location>
        <begin position="32"/>
        <end position="51"/>
    </location>
</feature>
<evidence type="ECO:0000313" key="3">
    <source>
        <dbReference type="Proteomes" id="UP000280960"/>
    </source>
</evidence>
<keyword evidence="1" id="KW-0812">Transmembrane</keyword>
<accession>A0A3G2R2D5</accession>
<dbReference type="InterPro" id="IPR035168">
    <property type="entry name" value="DUF5317"/>
</dbReference>
<dbReference type="Proteomes" id="UP000280960">
    <property type="component" value="Chromosome"/>
</dbReference>
<keyword evidence="3" id="KW-1185">Reference proteome</keyword>
<name>A0A3G2R2D5_9FIRM</name>
<keyword evidence="1" id="KW-0472">Membrane</keyword>
<feature type="transmembrane region" description="Helical" evidence="1">
    <location>
        <begin position="81"/>
        <end position="101"/>
    </location>
</feature>